<accession>A0A5J5FB72</accession>
<gene>
    <name evidence="1" type="ORF">FN846DRAFT_926541</name>
</gene>
<evidence type="ECO:0000313" key="1">
    <source>
        <dbReference type="EMBL" id="KAA8914505.1"/>
    </source>
</evidence>
<dbReference type="AlphaFoldDB" id="A0A5J5FB72"/>
<name>A0A5J5FB72_9PEZI</name>
<dbReference type="Proteomes" id="UP000326924">
    <property type="component" value="Unassembled WGS sequence"/>
</dbReference>
<dbReference type="OrthoDB" id="2364732at2759"/>
<dbReference type="EMBL" id="VXIS01000005">
    <property type="protein sequence ID" value="KAA8914505.1"/>
    <property type="molecule type" value="Genomic_DNA"/>
</dbReference>
<protein>
    <submittedName>
        <fullName evidence="1">Uncharacterized protein</fullName>
    </submittedName>
</protein>
<evidence type="ECO:0000313" key="2">
    <source>
        <dbReference type="Proteomes" id="UP000326924"/>
    </source>
</evidence>
<sequence length="271" mass="30795">MRQQIPIGLEAVRGTIFATPAELFNLLQGTPFTRGLPTRNILQDTKYAHLFKKLIMAEGRCGAAEFNDCPHKDVEKLVENGWVHTELAGEDIVYSFASPLHMWFCEAALKPQNKSGEMPYKSPLDLALEAIKRFSPDQLSCPPRAYDGKETIFEDQWQKEFYRCLVPLLDRYVYVCPEFVVKRGKGGGRVDFQVARTDEQWAIELVRDSDRIKEHYDRFRPGGPTIRRWLRGLSASSSSLTSVLLCQKAALSVSPVFFIMFCLHKTSGSLL</sequence>
<keyword evidence="2" id="KW-1185">Reference proteome</keyword>
<proteinExistence type="predicted"/>
<comment type="caution">
    <text evidence="1">The sequence shown here is derived from an EMBL/GenBank/DDBJ whole genome shotgun (WGS) entry which is preliminary data.</text>
</comment>
<organism evidence="1 2">
    <name type="scientific">Sphaerosporella brunnea</name>
    <dbReference type="NCBI Taxonomy" id="1250544"/>
    <lineage>
        <taxon>Eukaryota</taxon>
        <taxon>Fungi</taxon>
        <taxon>Dikarya</taxon>
        <taxon>Ascomycota</taxon>
        <taxon>Pezizomycotina</taxon>
        <taxon>Pezizomycetes</taxon>
        <taxon>Pezizales</taxon>
        <taxon>Pyronemataceae</taxon>
        <taxon>Sphaerosporella</taxon>
    </lineage>
</organism>
<reference evidence="1 2" key="1">
    <citation type="submission" date="2019-09" db="EMBL/GenBank/DDBJ databases">
        <title>Draft genome of the ectomycorrhizal ascomycete Sphaerosporella brunnea.</title>
        <authorList>
            <consortium name="DOE Joint Genome Institute"/>
            <person name="Benucci G.M."/>
            <person name="Marozzi G."/>
            <person name="Antonielli L."/>
            <person name="Sanchez S."/>
            <person name="Marco P."/>
            <person name="Wang X."/>
            <person name="Falini L.B."/>
            <person name="Barry K."/>
            <person name="Haridas S."/>
            <person name="Lipzen A."/>
            <person name="Labutti K."/>
            <person name="Grigoriev I.V."/>
            <person name="Murat C."/>
            <person name="Martin F."/>
            <person name="Albertini E."/>
            <person name="Donnini D."/>
            <person name="Bonito G."/>
        </authorList>
    </citation>
    <scope>NUCLEOTIDE SEQUENCE [LARGE SCALE GENOMIC DNA]</scope>
    <source>
        <strain evidence="1 2">Sb_GMNB300</strain>
    </source>
</reference>
<dbReference type="InParanoid" id="A0A5J5FB72"/>